<dbReference type="Proteomes" id="UP000015042">
    <property type="component" value="Chromosome"/>
</dbReference>
<sequence>MAVPVILRKTAKEHQKQVEKVVSTAGAILRMTRSVRPKQVKKGAKVVTVIASLRKNSKTLSTAF</sequence>
<dbReference type="KEGG" id="sbz:A464_1059"/>
<reference evidence="1 2" key="1">
    <citation type="submission" date="2013-07" db="EMBL/GenBank/DDBJ databases">
        <title>Genome sequence of Salmonella bongori N268-08 - a rare clinical isolate.</title>
        <authorList>
            <person name="Marti R."/>
            <person name="Hagens S."/>
            <person name="Loessner M.J."/>
            <person name="Klumpp J."/>
        </authorList>
    </citation>
    <scope>NUCLEOTIDE SEQUENCE [LARGE SCALE GENOMIC DNA]</scope>
    <source>
        <strain evidence="1 2">N268-08</strain>
    </source>
</reference>
<evidence type="ECO:0000313" key="2">
    <source>
        <dbReference type="Proteomes" id="UP000015042"/>
    </source>
</evidence>
<name>S5N6T4_SALBN</name>
<dbReference type="AlphaFoldDB" id="S5N6T4"/>
<accession>S5N6T4</accession>
<dbReference type="EMBL" id="CP006608">
    <property type="protein sequence ID" value="AGR58245.1"/>
    <property type="molecule type" value="Genomic_DNA"/>
</dbReference>
<proteinExistence type="predicted"/>
<gene>
    <name evidence="1" type="ORF">A464_1059</name>
</gene>
<dbReference type="PATRIC" id="fig|1197719.3.peg.1052"/>
<evidence type="ECO:0000313" key="1">
    <source>
        <dbReference type="EMBL" id="AGR58245.1"/>
    </source>
</evidence>
<protein>
    <submittedName>
        <fullName evidence="1">Uncharacterized protein</fullName>
    </submittedName>
</protein>
<organism evidence="1 2">
    <name type="scientific">Salmonella bongori N268-08</name>
    <dbReference type="NCBI Taxonomy" id="1197719"/>
    <lineage>
        <taxon>Bacteria</taxon>
        <taxon>Pseudomonadati</taxon>
        <taxon>Pseudomonadota</taxon>
        <taxon>Gammaproteobacteria</taxon>
        <taxon>Enterobacterales</taxon>
        <taxon>Enterobacteriaceae</taxon>
        <taxon>Salmonella</taxon>
    </lineage>
</organism>
<dbReference type="HOGENOM" id="CLU_194628_2_0_6"/>